<comment type="caution">
    <text evidence="1">The sequence shown here is derived from an EMBL/GenBank/DDBJ whole genome shotgun (WGS) entry which is preliminary data.</text>
</comment>
<name>A0A146G155_ASPKA</name>
<evidence type="ECO:0000313" key="1">
    <source>
        <dbReference type="EMBL" id="GAT30663.1"/>
    </source>
</evidence>
<dbReference type="AlphaFoldDB" id="A0A146G155"/>
<protein>
    <submittedName>
        <fullName evidence="1">Uncharacterized protein</fullName>
    </submittedName>
</protein>
<sequence>MGRIDKFLLYNSTYLNGTLSEVAAHCCTPNYNTLGPIIPGDSFDLRTISEDLKGFLD</sequence>
<reference evidence="1 2" key="1">
    <citation type="journal article" date="2016" name="DNA Res.">
        <title>Genome sequence of Aspergillus luchuensis NBRC 4314.</title>
        <authorList>
            <person name="Yamada O."/>
            <person name="Machida M."/>
            <person name="Hosoyama A."/>
            <person name="Goto M."/>
            <person name="Takahashi T."/>
            <person name="Futagami T."/>
            <person name="Yamagata Y."/>
            <person name="Takeuchi M."/>
            <person name="Kobayashi T."/>
            <person name="Koike H."/>
            <person name="Abe K."/>
            <person name="Asai K."/>
            <person name="Arita M."/>
            <person name="Fujita N."/>
            <person name="Fukuda K."/>
            <person name="Higa K."/>
            <person name="Horikawa H."/>
            <person name="Ishikawa T."/>
            <person name="Jinno K."/>
            <person name="Kato Y."/>
            <person name="Kirimura K."/>
            <person name="Mizutani O."/>
            <person name="Nakasone K."/>
            <person name="Sano M."/>
            <person name="Shiraishi Y."/>
            <person name="Tsukahara M."/>
            <person name="Gomi K."/>
        </authorList>
    </citation>
    <scope>NUCLEOTIDE SEQUENCE [LARGE SCALE GENOMIC DNA]</scope>
    <source>
        <strain evidence="1 2">RIB 2604</strain>
    </source>
</reference>
<evidence type="ECO:0000313" key="2">
    <source>
        <dbReference type="Proteomes" id="UP000075230"/>
    </source>
</evidence>
<proteinExistence type="predicted"/>
<dbReference type="EMBL" id="BCWF01000035">
    <property type="protein sequence ID" value="GAT30663.1"/>
    <property type="molecule type" value="Genomic_DNA"/>
</dbReference>
<dbReference type="Proteomes" id="UP000075230">
    <property type="component" value="Unassembled WGS sequence"/>
</dbReference>
<reference evidence="2" key="2">
    <citation type="submission" date="2016-02" db="EMBL/GenBank/DDBJ databases">
        <title>Genome sequencing of Aspergillus luchuensis NBRC 4314.</title>
        <authorList>
            <person name="Yamada O."/>
        </authorList>
    </citation>
    <scope>NUCLEOTIDE SEQUENCE [LARGE SCALE GENOMIC DNA]</scope>
    <source>
        <strain evidence="2">RIB 2604</strain>
    </source>
</reference>
<organism evidence="1 2">
    <name type="scientific">Aspergillus kawachii</name>
    <name type="common">White koji mold</name>
    <name type="synonym">Aspergillus awamori var. kawachi</name>
    <dbReference type="NCBI Taxonomy" id="1069201"/>
    <lineage>
        <taxon>Eukaryota</taxon>
        <taxon>Fungi</taxon>
        <taxon>Dikarya</taxon>
        <taxon>Ascomycota</taxon>
        <taxon>Pezizomycotina</taxon>
        <taxon>Eurotiomycetes</taxon>
        <taxon>Eurotiomycetidae</taxon>
        <taxon>Eurotiales</taxon>
        <taxon>Aspergillaceae</taxon>
        <taxon>Aspergillus</taxon>
        <taxon>Aspergillus subgen. Circumdati</taxon>
    </lineage>
</organism>
<accession>A0A146G155</accession>
<gene>
    <name evidence="1" type="ORF">RIB2604_03600010</name>
</gene>